<name>A0A917LVT1_9MICC</name>
<keyword evidence="3" id="KW-1185">Reference proteome</keyword>
<keyword evidence="1" id="KW-0812">Transmembrane</keyword>
<reference evidence="2" key="2">
    <citation type="submission" date="2020-09" db="EMBL/GenBank/DDBJ databases">
        <authorList>
            <person name="Sun Q."/>
            <person name="Zhou Y."/>
        </authorList>
    </citation>
    <scope>NUCLEOTIDE SEQUENCE</scope>
    <source>
        <strain evidence="2">CGMCC 1.12187</strain>
    </source>
</reference>
<protein>
    <submittedName>
        <fullName evidence="2">Uncharacterized protein</fullName>
    </submittedName>
</protein>
<feature type="transmembrane region" description="Helical" evidence="1">
    <location>
        <begin position="121"/>
        <end position="143"/>
    </location>
</feature>
<proteinExistence type="predicted"/>
<keyword evidence="1" id="KW-0472">Membrane</keyword>
<dbReference type="Proteomes" id="UP000638848">
    <property type="component" value="Unassembled WGS sequence"/>
</dbReference>
<feature type="transmembrane region" description="Helical" evidence="1">
    <location>
        <begin position="46"/>
        <end position="69"/>
    </location>
</feature>
<feature type="transmembrane region" description="Helical" evidence="1">
    <location>
        <begin position="155"/>
        <end position="172"/>
    </location>
</feature>
<accession>A0A917LVT1</accession>
<dbReference type="AlphaFoldDB" id="A0A917LVT1"/>
<evidence type="ECO:0000313" key="3">
    <source>
        <dbReference type="Proteomes" id="UP000638848"/>
    </source>
</evidence>
<evidence type="ECO:0000256" key="1">
    <source>
        <dbReference type="SAM" id="Phobius"/>
    </source>
</evidence>
<sequence>MEALHLGCVGLAAAGACCTAAARPRALPLDLIGAVLMVLAMIDTAVHLSPVPTAGWALLLGGTALLTAFRRSPSRIGNTNPLHGAMTVHRNIGAILMAALLVCMDAHHSTTGSGGHAGHSANLLALSLGLGSVGYTIASIWLAARRSRISRPHRLEAALMGASVALMALASLA</sequence>
<reference evidence="2" key="1">
    <citation type="journal article" date="2014" name="Int. J. Syst. Evol. Microbiol.">
        <title>Complete genome sequence of Corynebacterium casei LMG S-19264T (=DSM 44701T), isolated from a smear-ripened cheese.</title>
        <authorList>
            <consortium name="US DOE Joint Genome Institute (JGI-PGF)"/>
            <person name="Walter F."/>
            <person name="Albersmeier A."/>
            <person name="Kalinowski J."/>
            <person name="Ruckert C."/>
        </authorList>
    </citation>
    <scope>NUCLEOTIDE SEQUENCE</scope>
    <source>
        <strain evidence="2">CGMCC 1.12187</strain>
    </source>
</reference>
<feature type="transmembrane region" description="Helical" evidence="1">
    <location>
        <begin position="90"/>
        <end position="109"/>
    </location>
</feature>
<keyword evidence="1" id="KW-1133">Transmembrane helix</keyword>
<dbReference type="RefSeq" id="WP_188537850.1">
    <property type="nucleotide sequence ID" value="NZ_BMEQ01000014.1"/>
</dbReference>
<organism evidence="2 3">
    <name type="scientific">Kocuria dechangensis</name>
    <dbReference type="NCBI Taxonomy" id="1176249"/>
    <lineage>
        <taxon>Bacteria</taxon>
        <taxon>Bacillati</taxon>
        <taxon>Actinomycetota</taxon>
        <taxon>Actinomycetes</taxon>
        <taxon>Micrococcales</taxon>
        <taxon>Micrococcaceae</taxon>
        <taxon>Kocuria</taxon>
    </lineage>
</organism>
<gene>
    <name evidence="2" type="ORF">GCM10011374_25880</name>
</gene>
<dbReference type="EMBL" id="BMEQ01000014">
    <property type="protein sequence ID" value="GGG61637.1"/>
    <property type="molecule type" value="Genomic_DNA"/>
</dbReference>
<evidence type="ECO:0000313" key="2">
    <source>
        <dbReference type="EMBL" id="GGG61637.1"/>
    </source>
</evidence>
<comment type="caution">
    <text evidence="2">The sequence shown here is derived from an EMBL/GenBank/DDBJ whole genome shotgun (WGS) entry which is preliminary data.</text>
</comment>